<proteinExistence type="predicted"/>
<protein>
    <recommendedName>
        <fullName evidence="4">Transmembrane protein</fullName>
    </recommendedName>
</protein>
<dbReference type="GeneID" id="5028492"/>
<keyword evidence="3" id="KW-1185">Reference proteome</keyword>
<evidence type="ECO:0008006" key="4">
    <source>
        <dbReference type="Google" id="ProtNLM"/>
    </source>
</evidence>
<name>A0CWZ3_PARTE</name>
<dbReference type="RefSeq" id="XP_001442707.1">
    <property type="nucleotide sequence ID" value="XM_001442670.1"/>
</dbReference>
<gene>
    <name evidence="2" type="ORF">GSPATT00001513001</name>
</gene>
<dbReference type="OMA" id="FFIRYCY"/>
<organism evidence="2 3">
    <name type="scientific">Paramecium tetraurelia</name>
    <dbReference type="NCBI Taxonomy" id="5888"/>
    <lineage>
        <taxon>Eukaryota</taxon>
        <taxon>Sar</taxon>
        <taxon>Alveolata</taxon>
        <taxon>Ciliophora</taxon>
        <taxon>Intramacronucleata</taxon>
        <taxon>Oligohymenophorea</taxon>
        <taxon>Peniculida</taxon>
        <taxon>Parameciidae</taxon>
        <taxon>Paramecium</taxon>
    </lineage>
</organism>
<keyword evidence="1" id="KW-0472">Membrane</keyword>
<keyword evidence="1" id="KW-1133">Transmembrane helix</keyword>
<dbReference type="AlphaFoldDB" id="A0CWZ3"/>
<dbReference type="HOGENOM" id="CLU_517285_0_0_1"/>
<feature type="transmembrane region" description="Helical" evidence="1">
    <location>
        <begin position="508"/>
        <end position="526"/>
    </location>
</feature>
<dbReference type="KEGG" id="ptm:GSPATT00001513001"/>
<dbReference type="OrthoDB" id="310774at2759"/>
<sequence length="527" mass="62579">MVIIYRYQLYQVFQQYHQVHSIFIDFITFNVGITIYLSSPSFSSISSIQQTLFISSQIQFHQSTGIPKRPLFLFEIPKFNIKIKMKNSNQTKLLKQTLLSSEASLVRTQISVQSYLKSSPNSLNRFLRSSFKVYSEMKEDIIQNQQCKLSLRYEQIYLLMASQKLFMYLQKMQEYYKKLQKQEAFYIILRLAAIDYSNCSSFFKSSQGCNSPGIVSKDIGMEKKIQNQQLIKIIQELQLQIAGQEISKALYLFQTKILKETFHQLKWIIKVSQHLEKIKLIIETSNQRNALNQLKQKTTQARKFEAGLLLLNLKIKKIILSNQFYFFYSFKVQSIQHYAKKTQKPKKKQIEVSFKPQDESLKLLKLYQFFIRYCYRYPFDQLRKQQYLSQQFDVPFRSSNILQRLSNNQISQVIPQQQSQIFESIHVAENQQQEQQEISQSQFQKPKVEIKQTGKIARSIKLYLNEYEKQQLQIQQSRIKSKLYKKPKEAEEIQVNNQKRQLNNKKQIICLIFSIIIFCIALVFLFQ</sequence>
<evidence type="ECO:0000256" key="1">
    <source>
        <dbReference type="SAM" id="Phobius"/>
    </source>
</evidence>
<dbReference type="Proteomes" id="UP000000600">
    <property type="component" value="Unassembled WGS sequence"/>
</dbReference>
<accession>A0CWZ3</accession>
<dbReference type="InParanoid" id="A0CWZ3"/>
<dbReference type="EMBL" id="CT868207">
    <property type="protein sequence ID" value="CAK75310.1"/>
    <property type="molecule type" value="Genomic_DNA"/>
</dbReference>
<evidence type="ECO:0000313" key="2">
    <source>
        <dbReference type="EMBL" id="CAK75310.1"/>
    </source>
</evidence>
<evidence type="ECO:0000313" key="3">
    <source>
        <dbReference type="Proteomes" id="UP000000600"/>
    </source>
</evidence>
<keyword evidence="1" id="KW-0812">Transmembrane</keyword>
<reference evidence="2 3" key="1">
    <citation type="journal article" date="2006" name="Nature">
        <title>Global trends of whole-genome duplications revealed by the ciliate Paramecium tetraurelia.</title>
        <authorList>
            <consortium name="Genoscope"/>
            <person name="Aury J.-M."/>
            <person name="Jaillon O."/>
            <person name="Duret L."/>
            <person name="Noel B."/>
            <person name="Jubin C."/>
            <person name="Porcel B.M."/>
            <person name="Segurens B."/>
            <person name="Daubin V."/>
            <person name="Anthouard V."/>
            <person name="Aiach N."/>
            <person name="Arnaiz O."/>
            <person name="Billaut A."/>
            <person name="Beisson J."/>
            <person name="Blanc I."/>
            <person name="Bouhouche K."/>
            <person name="Camara F."/>
            <person name="Duharcourt S."/>
            <person name="Guigo R."/>
            <person name="Gogendeau D."/>
            <person name="Katinka M."/>
            <person name="Keller A.-M."/>
            <person name="Kissmehl R."/>
            <person name="Klotz C."/>
            <person name="Koll F."/>
            <person name="Le Moue A."/>
            <person name="Lepere C."/>
            <person name="Malinsky S."/>
            <person name="Nowacki M."/>
            <person name="Nowak J.K."/>
            <person name="Plattner H."/>
            <person name="Poulain J."/>
            <person name="Ruiz F."/>
            <person name="Serrano V."/>
            <person name="Zagulski M."/>
            <person name="Dessen P."/>
            <person name="Betermier M."/>
            <person name="Weissenbach J."/>
            <person name="Scarpelli C."/>
            <person name="Schachter V."/>
            <person name="Sperling L."/>
            <person name="Meyer E."/>
            <person name="Cohen J."/>
            <person name="Wincker P."/>
        </authorList>
    </citation>
    <scope>NUCLEOTIDE SEQUENCE [LARGE SCALE GENOMIC DNA]</scope>
    <source>
        <strain evidence="2 3">Stock d4-2</strain>
    </source>
</reference>